<evidence type="ECO:0000256" key="7">
    <source>
        <dbReference type="ARBA" id="ARBA00047942"/>
    </source>
</evidence>
<evidence type="ECO:0000256" key="2">
    <source>
        <dbReference type="ARBA" id="ARBA00022603"/>
    </source>
</evidence>
<dbReference type="InterPro" id="IPR029063">
    <property type="entry name" value="SAM-dependent_MTases_sf"/>
</dbReference>
<reference evidence="10" key="1">
    <citation type="journal article" date="2012" name="Science">
        <title>Fermentation, hydrogen, and sulfur metabolism in multiple uncultivated bacterial phyla.</title>
        <authorList>
            <person name="Wrighton K.C."/>
            <person name="Thomas B.C."/>
            <person name="Sharon I."/>
            <person name="Miller C.S."/>
            <person name="Castelle C.J."/>
            <person name="VerBerkmoes N.C."/>
            <person name="Wilkins M.J."/>
            <person name="Hettich R.L."/>
            <person name="Lipton M.S."/>
            <person name="Williams K.H."/>
            <person name="Long P.E."/>
            <person name="Banfield J.F."/>
        </authorList>
    </citation>
    <scope>NUCLEOTIDE SEQUENCE [LARGE SCALE GENOMIC DNA]</scope>
</reference>
<dbReference type="EMBL" id="AMFJ01036153">
    <property type="protein sequence ID" value="EKD24848.1"/>
    <property type="molecule type" value="Genomic_DNA"/>
</dbReference>
<comment type="caution">
    <text evidence="10">The sequence shown here is derived from an EMBL/GenBank/DDBJ whole genome shotgun (WGS) entry which is preliminary data.</text>
</comment>
<evidence type="ECO:0000256" key="4">
    <source>
        <dbReference type="ARBA" id="ARBA00022691"/>
    </source>
</evidence>
<keyword evidence="2" id="KW-0489">Methyltransferase</keyword>
<comment type="catalytic activity">
    <reaction evidence="7">
        <text>a 2'-deoxyadenosine in DNA + S-adenosyl-L-methionine = an N(6)-methyl-2'-deoxyadenosine in DNA + S-adenosyl-L-homocysteine + H(+)</text>
        <dbReference type="Rhea" id="RHEA:15197"/>
        <dbReference type="Rhea" id="RHEA-COMP:12418"/>
        <dbReference type="Rhea" id="RHEA-COMP:12419"/>
        <dbReference type="ChEBI" id="CHEBI:15378"/>
        <dbReference type="ChEBI" id="CHEBI:57856"/>
        <dbReference type="ChEBI" id="CHEBI:59789"/>
        <dbReference type="ChEBI" id="CHEBI:90615"/>
        <dbReference type="ChEBI" id="CHEBI:90616"/>
        <dbReference type="EC" id="2.1.1.72"/>
    </reaction>
</comment>
<evidence type="ECO:0000256" key="1">
    <source>
        <dbReference type="ARBA" id="ARBA00011900"/>
    </source>
</evidence>
<accession>K1XWP4</accession>
<keyword evidence="6" id="KW-0238">DNA-binding</keyword>
<dbReference type="Pfam" id="PF07669">
    <property type="entry name" value="Eco57I"/>
    <property type="match status" value="1"/>
</dbReference>
<organism evidence="10">
    <name type="scientific">uncultured bacterium</name>
    <name type="common">gcode 4</name>
    <dbReference type="NCBI Taxonomy" id="1234023"/>
    <lineage>
        <taxon>Bacteria</taxon>
        <taxon>environmental samples</taxon>
    </lineage>
</organism>
<dbReference type="EC" id="2.1.1.72" evidence="1"/>
<dbReference type="PRINTS" id="PR00507">
    <property type="entry name" value="N12N6MTFRASE"/>
</dbReference>
<evidence type="ECO:0000256" key="5">
    <source>
        <dbReference type="ARBA" id="ARBA00022747"/>
    </source>
</evidence>
<dbReference type="PANTHER" id="PTHR33841">
    <property type="entry name" value="DNA METHYLTRANSFERASE YEEA-RELATED"/>
    <property type="match status" value="1"/>
</dbReference>
<dbReference type="GO" id="GO:0032259">
    <property type="term" value="P:methylation"/>
    <property type="evidence" value="ECO:0007669"/>
    <property type="project" value="UniProtKB-KW"/>
</dbReference>
<name>K1XWP4_9BACT</name>
<dbReference type="InterPro" id="IPR050953">
    <property type="entry name" value="N4_N6_ade-DNA_methylase"/>
</dbReference>
<dbReference type="GO" id="GO:0009307">
    <property type="term" value="P:DNA restriction-modification system"/>
    <property type="evidence" value="ECO:0007669"/>
    <property type="project" value="UniProtKB-KW"/>
</dbReference>
<feature type="domain" description="Type II methyltransferase M.TaqI-like" evidence="8">
    <location>
        <begin position="494"/>
        <end position="657"/>
    </location>
</feature>
<evidence type="ECO:0000313" key="10">
    <source>
        <dbReference type="EMBL" id="EKD24848.1"/>
    </source>
</evidence>
<keyword evidence="4" id="KW-0949">S-adenosyl-L-methionine</keyword>
<dbReference type="GO" id="GO:0003677">
    <property type="term" value="F:DNA binding"/>
    <property type="evidence" value="ECO:0007669"/>
    <property type="project" value="UniProtKB-KW"/>
</dbReference>
<dbReference type="SUPFAM" id="SSF53335">
    <property type="entry name" value="S-adenosyl-L-methionine-dependent methyltransferases"/>
    <property type="match status" value="1"/>
</dbReference>
<dbReference type="PROSITE" id="PS00092">
    <property type="entry name" value="N6_MTASE"/>
    <property type="match status" value="1"/>
</dbReference>
<dbReference type="GO" id="GO:0009007">
    <property type="term" value="F:site-specific DNA-methyltransferase (adenine-specific) activity"/>
    <property type="evidence" value="ECO:0007669"/>
    <property type="project" value="UniProtKB-EC"/>
</dbReference>
<keyword evidence="5" id="KW-0680">Restriction system</keyword>
<protein>
    <recommendedName>
        <fullName evidence="1">site-specific DNA-methyltransferase (adenine-specific)</fullName>
        <ecNumber evidence="1">2.1.1.72</ecNumber>
    </recommendedName>
</protein>
<evidence type="ECO:0000259" key="8">
    <source>
        <dbReference type="Pfam" id="PF07669"/>
    </source>
</evidence>
<dbReference type="InterPro" id="IPR002052">
    <property type="entry name" value="DNA_methylase_N6_adenine_CS"/>
</dbReference>
<sequence length="1065" mass="126888">MAQLFWTGTIKSHTEILQWFDESKISLIKKLHQDWKNWLLAGETEYEQTFNQLFFWELLGYENRINRIPKGAVIGTGIADLTLWYFDEGKYSPDDIQIVCELKGAKTNLVKKQFWHGGLSAVGQWFSYKTGLKNCKRLIVSNFYEIRLYRDNQTDFEVWTLDELIDPKDNYSNLRKLYLLLHRENLLAHTGKSKTEDLLSHFREEQKEITVKFYKEYKQLRIELINDIKQHNPWISIEILIEKAQKIIDRLIFIFFCEDKGLLPDKKLKENIVRSREAGFSAWEVTKKFFGLIDKGSEQLGIPSGYNGWLFQKDDVLDNLEIGDSICKKFTDMTNYDFDDKLSVNVLGHIFEQSISDLENLKIDLLGQEVETWQLADTGKGRRKKDGIFYTPEYIVDYIVQNSVMKYLNEKEDELIKKYRGEKNDPKLVAKAEIEAYQAYQNILQNIKVLDPACGSGAFLVRVFDVLFEENKRVWSILNSLFDESETYKNILTNNIYGVDLNEESVEITKLSLWLKSAQKGKKLNNLDGNIKCGNSLIDDVFIAREKAFDWNVQFKEIMKNGGFNVIVGNPPYVRTQNLDKNSKSFFDEKYKVSYKNYDIYILFVEKAFSLLESDWVCSYIMPKKFINTDYWEKFKMFLYENNFIDSFVDFWTNQIFGDATTYTWIFVFTKGIKKTLNYKNIDDLNQFPPIWFDSINYSNLSWKDWILTNPKEKELFWKLQKESFLWEFTDRVFQGLVTGVDGIYIMEQKWNNLFSKENGKSYTFDCDIVFPLLKWTEIKRYSTPSANYKIIFPYKIVDWKAILIDEETMKNKYAEIYNYLKEFEIKLRTREWWKFDNQNWYSYSRNQNIALMPSKKILTQVLSNHSSLTLDEAWKYFFVWWWTAGWYWISIDSNWKLDYKYLLTLLNSSLLEWFLHKYASPFNGWYYAYSRATMEKLPIKEIPLSDQQPFVERADKMLALNKDLYELTGKFLHRIQDNLKIEKLTKKLEKFYELDFKYFLIELKKQKVLLTLAQQDEREPYFKECKEKILALKGEIERTDKEIDDMVFDLYGLSEEERKVVFNG</sequence>
<dbReference type="Pfam" id="PF12950">
    <property type="entry name" value="TaqI_C"/>
    <property type="match status" value="1"/>
</dbReference>
<feature type="domain" description="TaqI-like C-terminal specificity" evidence="9">
    <location>
        <begin position="822"/>
        <end position="940"/>
    </location>
</feature>
<dbReference type="Gene3D" id="3.40.50.150">
    <property type="entry name" value="Vaccinia Virus protein VP39"/>
    <property type="match status" value="1"/>
</dbReference>
<evidence type="ECO:0000259" key="9">
    <source>
        <dbReference type="Pfam" id="PF12950"/>
    </source>
</evidence>
<evidence type="ECO:0000256" key="6">
    <source>
        <dbReference type="ARBA" id="ARBA00023125"/>
    </source>
</evidence>
<dbReference type="InterPro" id="IPR025931">
    <property type="entry name" value="TaqI_C"/>
</dbReference>
<dbReference type="PANTHER" id="PTHR33841:SF1">
    <property type="entry name" value="DNA METHYLTRANSFERASE A"/>
    <property type="match status" value="1"/>
</dbReference>
<proteinExistence type="predicted"/>
<gene>
    <name evidence="10" type="ORF">ACD_80C00146G0003</name>
</gene>
<dbReference type="InterPro" id="IPR011639">
    <property type="entry name" value="MethylTrfase_TaqI-like_dom"/>
</dbReference>
<keyword evidence="3" id="KW-0808">Transferase</keyword>
<dbReference type="AlphaFoldDB" id="K1XWP4"/>
<evidence type="ECO:0000256" key="3">
    <source>
        <dbReference type="ARBA" id="ARBA00022679"/>
    </source>
</evidence>